<organism evidence="2 3">
    <name type="scientific">Steccherinum ochraceum</name>
    <dbReference type="NCBI Taxonomy" id="92696"/>
    <lineage>
        <taxon>Eukaryota</taxon>
        <taxon>Fungi</taxon>
        <taxon>Dikarya</taxon>
        <taxon>Basidiomycota</taxon>
        <taxon>Agaricomycotina</taxon>
        <taxon>Agaricomycetes</taxon>
        <taxon>Polyporales</taxon>
        <taxon>Steccherinaceae</taxon>
        <taxon>Steccherinum</taxon>
    </lineage>
</organism>
<reference evidence="2 3" key="1">
    <citation type="submission" date="2018-11" db="EMBL/GenBank/DDBJ databases">
        <title>Genome assembly of Steccherinum ochraceum LE-BIN_3174, the white-rot fungus of the Steccherinaceae family (The Residual Polyporoid clade, Polyporales, Basidiomycota).</title>
        <authorList>
            <person name="Fedorova T.V."/>
            <person name="Glazunova O.A."/>
            <person name="Landesman E.O."/>
            <person name="Moiseenko K.V."/>
            <person name="Psurtseva N.V."/>
            <person name="Savinova O.S."/>
            <person name="Shakhova N.V."/>
            <person name="Tyazhelova T.V."/>
            <person name="Vasina D.V."/>
        </authorList>
    </citation>
    <scope>NUCLEOTIDE SEQUENCE [LARGE SCALE GENOMIC DNA]</scope>
    <source>
        <strain evidence="2 3">LE-BIN_3174</strain>
    </source>
</reference>
<keyword evidence="3" id="KW-1185">Reference proteome</keyword>
<feature type="non-terminal residue" evidence="2">
    <location>
        <position position="66"/>
    </location>
</feature>
<comment type="caution">
    <text evidence="2">The sequence shown here is derived from an EMBL/GenBank/DDBJ whole genome shotgun (WGS) entry which is preliminary data.</text>
</comment>
<accession>A0A4R0R8Y4</accession>
<dbReference type="EMBL" id="RWJN01000652">
    <property type="protein sequence ID" value="TCD60138.1"/>
    <property type="molecule type" value="Genomic_DNA"/>
</dbReference>
<evidence type="ECO:0000256" key="1">
    <source>
        <dbReference type="SAM" id="MobiDB-lite"/>
    </source>
</evidence>
<name>A0A4R0R8Y4_9APHY</name>
<evidence type="ECO:0000313" key="3">
    <source>
        <dbReference type="Proteomes" id="UP000292702"/>
    </source>
</evidence>
<dbReference type="Proteomes" id="UP000292702">
    <property type="component" value="Unassembled WGS sequence"/>
</dbReference>
<feature type="region of interest" description="Disordered" evidence="1">
    <location>
        <begin position="1"/>
        <end position="66"/>
    </location>
</feature>
<protein>
    <submittedName>
        <fullName evidence="2">Uncharacterized protein</fullName>
    </submittedName>
</protein>
<dbReference type="AlphaFoldDB" id="A0A4R0R8Y4"/>
<gene>
    <name evidence="2" type="ORF">EIP91_010686</name>
</gene>
<evidence type="ECO:0000313" key="2">
    <source>
        <dbReference type="EMBL" id="TCD60138.1"/>
    </source>
</evidence>
<proteinExistence type="predicted"/>
<feature type="compositionally biased region" description="Polar residues" evidence="1">
    <location>
        <begin position="1"/>
        <end position="12"/>
    </location>
</feature>
<sequence>MANWHSSSSPSLNAGKERDIGPPPSPKVTNRSRAVSESPPPGPFVFTPRFAQSLPPTYPPSLGEFT</sequence>